<evidence type="ECO:0000259" key="4">
    <source>
        <dbReference type="PROSITE" id="PS50011"/>
    </source>
</evidence>
<proteinExistence type="predicted"/>
<dbReference type="Pfam" id="PF00069">
    <property type="entry name" value="Pkinase"/>
    <property type="match status" value="1"/>
</dbReference>
<feature type="compositionally biased region" description="Low complexity" evidence="3">
    <location>
        <begin position="390"/>
        <end position="407"/>
    </location>
</feature>
<dbReference type="PROSITE" id="PS50011">
    <property type="entry name" value="PROTEIN_KINASE_DOM"/>
    <property type="match status" value="1"/>
</dbReference>
<dbReference type="EnsemblMetazoa" id="CLYHEMT018079.1">
    <property type="protein sequence ID" value="CLYHEMP018079.1"/>
    <property type="gene ID" value="CLYHEMG018079"/>
</dbReference>
<dbReference type="SUPFAM" id="SSF56112">
    <property type="entry name" value="Protein kinase-like (PK-like)"/>
    <property type="match status" value="1"/>
</dbReference>
<dbReference type="InterPro" id="IPR008271">
    <property type="entry name" value="Ser/Thr_kinase_AS"/>
</dbReference>
<sequence>MKVISRKSAPKEYINKFMPREIETLHATYHDDNIIKLYETFRTDTRVYLVMEYASKGDLLEYINSRSGKTPGIGEAKAKNFFKQLVSGIQHCHRRNVVHRDLKCENLLIDDDEVIKVSDFGFATRFPTNKQKLLETFCGSYAYAAPEILQAEKYDGKIADIWSLGVILFAMLNGRLPYNDRDIRTLIEQTKSKPRFSSRVNVTPECQDLVCKILTTDPQKRATLQDILRHPWMTSDNETAEEKASRGIPDGKSDEIVTDEVGDDEVTKYNLQNKKVINQPYTQRVLQRERWMSKAPEPQAIQKLLHSRTNKLPDKSPASPDDVQQNVESAGSKNTKGSTRKSGKEAEKELSRYWERRTKRSHERPRKELITGILPNQYKPEPVVKKIAFGGSNNNSNSNSRDGNSTNKSPTNQSSSGTNYRLAHSKRQRSNSTAPPPPSNTTVAAILNNKSGDSFMPPQKAGRKECMLPPVNANSSTIKARLNSSSGGKYPHPPFTPEAPNSGKGGRKQTRPNPRQASANPAKQFKTKAIQNFTFNQPGMNIEVVSLRQNWQKMRQSTHGTPNTPTKDDILGKTRRGHPNIPINPANGVNNVELTYYTLSGKEVNIREEIQRPISVNTGYIR</sequence>
<dbReference type="GO" id="GO:0000226">
    <property type="term" value="P:microtubule cytoskeleton organization"/>
    <property type="evidence" value="ECO:0007669"/>
    <property type="project" value="TreeGrafter"/>
</dbReference>
<dbReference type="GO" id="GO:0035556">
    <property type="term" value="P:intracellular signal transduction"/>
    <property type="evidence" value="ECO:0007669"/>
    <property type="project" value="TreeGrafter"/>
</dbReference>
<name>A0A7M6DNI4_9CNID</name>
<dbReference type="PANTHER" id="PTHR24346:SF84">
    <property type="entry name" value="TESTIS SPECIFIC SERINE KINASE 5"/>
    <property type="match status" value="1"/>
</dbReference>
<feature type="compositionally biased region" description="Polar residues" evidence="3">
    <location>
        <begin position="511"/>
        <end position="521"/>
    </location>
</feature>
<feature type="compositionally biased region" description="Basic and acidic residues" evidence="3">
    <location>
        <begin position="342"/>
        <end position="356"/>
    </location>
</feature>
<dbReference type="FunFam" id="1.10.510.10:FF:000571">
    <property type="entry name" value="Maternal embryonic leucine zipper kinase"/>
    <property type="match status" value="1"/>
</dbReference>
<evidence type="ECO:0000256" key="2">
    <source>
        <dbReference type="ARBA" id="ARBA00022840"/>
    </source>
</evidence>
<keyword evidence="1" id="KW-0547">Nucleotide-binding</keyword>
<feature type="compositionally biased region" description="Polar residues" evidence="3">
    <location>
        <begin position="408"/>
        <end position="419"/>
    </location>
</feature>
<dbReference type="Proteomes" id="UP000594262">
    <property type="component" value="Unplaced"/>
</dbReference>
<dbReference type="InterPro" id="IPR000719">
    <property type="entry name" value="Prot_kinase_dom"/>
</dbReference>
<reference evidence="5" key="1">
    <citation type="submission" date="2021-01" db="UniProtKB">
        <authorList>
            <consortium name="EnsemblMetazoa"/>
        </authorList>
    </citation>
    <scope>IDENTIFICATION</scope>
</reference>
<accession>A0A7M6DNI4</accession>
<evidence type="ECO:0000313" key="6">
    <source>
        <dbReference type="Proteomes" id="UP000594262"/>
    </source>
</evidence>
<dbReference type="OrthoDB" id="5984109at2759"/>
<feature type="region of interest" description="Disordered" evidence="3">
    <location>
        <begin position="387"/>
        <end position="523"/>
    </location>
</feature>
<dbReference type="PROSITE" id="PS00108">
    <property type="entry name" value="PROTEIN_KINASE_ST"/>
    <property type="match status" value="1"/>
</dbReference>
<feature type="region of interest" description="Disordered" evidence="3">
    <location>
        <begin position="233"/>
        <end position="256"/>
    </location>
</feature>
<dbReference type="GO" id="GO:0005737">
    <property type="term" value="C:cytoplasm"/>
    <property type="evidence" value="ECO:0007669"/>
    <property type="project" value="TreeGrafter"/>
</dbReference>
<feature type="region of interest" description="Disordered" evidence="3">
    <location>
        <begin position="310"/>
        <end position="374"/>
    </location>
</feature>
<evidence type="ECO:0000256" key="1">
    <source>
        <dbReference type="ARBA" id="ARBA00022741"/>
    </source>
</evidence>
<dbReference type="Gene3D" id="1.10.510.10">
    <property type="entry name" value="Transferase(Phosphotransferase) domain 1"/>
    <property type="match status" value="1"/>
</dbReference>
<feature type="compositionally biased region" description="Polar residues" evidence="3">
    <location>
        <begin position="322"/>
        <end position="337"/>
    </location>
</feature>
<dbReference type="SMART" id="SM00220">
    <property type="entry name" value="S_TKc"/>
    <property type="match status" value="1"/>
</dbReference>
<dbReference type="PANTHER" id="PTHR24346">
    <property type="entry name" value="MAP/MICROTUBULE AFFINITY-REGULATING KINASE"/>
    <property type="match status" value="1"/>
</dbReference>
<organism evidence="5 6">
    <name type="scientific">Clytia hemisphaerica</name>
    <dbReference type="NCBI Taxonomy" id="252671"/>
    <lineage>
        <taxon>Eukaryota</taxon>
        <taxon>Metazoa</taxon>
        <taxon>Cnidaria</taxon>
        <taxon>Hydrozoa</taxon>
        <taxon>Hydroidolina</taxon>
        <taxon>Leptothecata</taxon>
        <taxon>Obeliida</taxon>
        <taxon>Clytiidae</taxon>
        <taxon>Clytia</taxon>
    </lineage>
</organism>
<keyword evidence="2" id="KW-0067">ATP-binding</keyword>
<evidence type="ECO:0000256" key="3">
    <source>
        <dbReference type="SAM" id="MobiDB-lite"/>
    </source>
</evidence>
<dbReference type="InterPro" id="IPR011009">
    <property type="entry name" value="Kinase-like_dom_sf"/>
</dbReference>
<feature type="compositionally biased region" description="Basic and acidic residues" evidence="3">
    <location>
        <begin position="240"/>
        <end position="255"/>
    </location>
</feature>
<dbReference type="GO" id="GO:0005524">
    <property type="term" value="F:ATP binding"/>
    <property type="evidence" value="ECO:0007669"/>
    <property type="project" value="UniProtKB-KW"/>
</dbReference>
<protein>
    <recommendedName>
        <fullName evidence="4">Protein kinase domain-containing protein</fullName>
    </recommendedName>
</protein>
<feature type="domain" description="Protein kinase" evidence="4">
    <location>
        <begin position="1"/>
        <end position="233"/>
    </location>
</feature>
<dbReference type="AlphaFoldDB" id="A0A7M6DNI4"/>
<feature type="compositionally biased region" description="Polar residues" evidence="3">
    <location>
        <begin position="472"/>
        <end position="487"/>
    </location>
</feature>
<evidence type="ECO:0000313" key="5">
    <source>
        <dbReference type="EnsemblMetazoa" id="CLYHEMP018079.1"/>
    </source>
</evidence>
<keyword evidence="6" id="KW-1185">Reference proteome</keyword>
<dbReference type="GO" id="GO:0050321">
    <property type="term" value="F:tau-protein kinase activity"/>
    <property type="evidence" value="ECO:0007669"/>
    <property type="project" value="TreeGrafter"/>
</dbReference>